<dbReference type="RefSeq" id="WP_085503719.1">
    <property type="nucleotide sequence ID" value="NZ_FXBN01000004.1"/>
</dbReference>
<dbReference type="GO" id="GO:0016757">
    <property type="term" value="F:glycosyltransferase activity"/>
    <property type="evidence" value="ECO:0007669"/>
    <property type="project" value="InterPro"/>
</dbReference>
<dbReference type="Pfam" id="PF13439">
    <property type="entry name" value="Glyco_transf_4"/>
    <property type="match status" value="1"/>
</dbReference>
<evidence type="ECO:0000313" key="4">
    <source>
        <dbReference type="EMBL" id="SMH44435.1"/>
    </source>
</evidence>
<reference evidence="4" key="1">
    <citation type="submission" date="2017-04" db="EMBL/GenBank/DDBJ databases">
        <authorList>
            <person name="Afonso C.L."/>
            <person name="Miller P.J."/>
            <person name="Scott M.A."/>
            <person name="Spackman E."/>
            <person name="Goraichik I."/>
            <person name="Dimitrov K.M."/>
            <person name="Suarez D.L."/>
            <person name="Swayne D.E."/>
        </authorList>
    </citation>
    <scope>NUCLEOTIDE SEQUENCE [LARGE SCALE GENOMIC DNA]</scope>
    <source>
        <strain evidence="4">FDF-1</strain>
    </source>
</reference>
<evidence type="ECO:0000259" key="1">
    <source>
        <dbReference type="Pfam" id="PF00534"/>
    </source>
</evidence>
<dbReference type="Pfam" id="PF00534">
    <property type="entry name" value="Glycos_transf_1"/>
    <property type="match status" value="1"/>
</dbReference>
<evidence type="ECO:0000313" key="3">
    <source>
        <dbReference type="EMBL" id="RNI10067.1"/>
    </source>
</evidence>
<dbReference type="Gene3D" id="3.40.50.2000">
    <property type="entry name" value="Glycogen Phosphorylase B"/>
    <property type="match status" value="2"/>
</dbReference>
<name>A0A1X7P3C9_9EURY</name>
<accession>A0A1X7P3C9</accession>
<dbReference type="EMBL" id="RJJH01000013">
    <property type="protein sequence ID" value="RNI10067.1"/>
    <property type="molecule type" value="Genomic_DNA"/>
</dbReference>
<feature type="domain" description="Glycosyltransferase subfamily 4-like N-terminal" evidence="2">
    <location>
        <begin position="15"/>
        <end position="174"/>
    </location>
</feature>
<evidence type="ECO:0000313" key="6">
    <source>
        <dbReference type="Proteomes" id="UP000278252"/>
    </source>
</evidence>
<dbReference type="PANTHER" id="PTHR45947:SF3">
    <property type="entry name" value="SULFOQUINOVOSYL TRANSFERASE SQD2"/>
    <property type="match status" value="1"/>
</dbReference>
<evidence type="ECO:0000259" key="2">
    <source>
        <dbReference type="Pfam" id="PF13439"/>
    </source>
</evidence>
<feature type="domain" description="Glycosyl transferase family 1" evidence="1">
    <location>
        <begin position="184"/>
        <end position="347"/>
    </location>
</feature>
<evidence type="ECO:0000313" key="5">
    <source>
        <dbReference type="Proteomes" id="UP000193969"/>
    </source>
</evidence>
<keyword evidence="4" id="KW-0808">Transferase</keyword>
<dbReference type="Proteomes" id="UP000278252">
    <property type="component" value="Unassembled WGS sequence"/>
</dbReference>
<dbReference type="AlphaFoldDB" id="A0A1X7P3C9"/>
<sequence length="370" mass="42112">MKLLVCATEYYPYGSGIANVAYNVVEKLKEKGVKCTVCSPTGPDIKLGSTKLIEKYRIFGLINYWRKVSDYFMKNSDEFEVVWCHNPFFLNNNPFEHCLITMNSTYYGNAMNSNYPMKVRTYKKVVSYIEKYSLTHLDPTVRYTGVGTNVCKELECMGINQSRISFIPNGVDTKKFKTQSTKVKIRKKYNIPENHLILLSVGRLTEQKDPFKLIDVFFQINKSIHNSTLVIAGRGVLADKVKTYIDEKGVNNVILLGYVEEDSKPELYACADYFIISSRYEGGEPPLTLSEAMASGLPCIVSNISNFDVVNKANCGIMVDFKDLQRAGNEVVSYLEKDNSEHSINARKYAENNLDWEIIAEEYMNIFNAI</sequence>
<gene>
    <name evidence="3" type="ORF">EFE41_08410</name>
    <name evidence="4" type="ORF">SAMN06264941_2066</name>
</gene>
<keyword evidence="5" id="KW-1185">Reference proteome</keyword>
<organism evidence="4 5">
    <name type="scientific">Methanohalophilus portucalensis FDF-1</name>
    <dbReference type="NCBI Taxonomy" id="523843"/>
    <lineage>
        <taxon>Archaea</taxon>
        <taxon>Methanobacteriati</taxon>
        <taxon>Methanobacteriota</taxon>
        <taxon>Stenosarchaea group</taxon>
        <taxon>Methanomicrobia</taxon>
        <taxon>Methanosarcinales</taxon>
        <taxon>Methanosarcinaceae</taxon>
        <taxon>Methanohalophilus</taxon>
    </lineage>
</organism>
<dbReference type="CDD" id="cd03801">
    <property type="entry name" value="GT4_PimA-like"/>
    <property type="match status" value="1"/>
</dbReference>
<dbReference type="InterPro" id="IPR028098">
    <property type="entry name" value="Glyco_trans_4-like_N"/>
</dbReference>
<reference evidence="3 6" key="3">
    <citation type="submission" date="2018-10" db="EMBL/GenBank/DDBJ databases">
        <title>Cultivation of a novel Methanohalophilus strain from Kebrit Deep of the Red Sea and a genomic comparison of members of the genus Methanohalophilus.</title>
        <authorList>
            <person name="Guan Y."/>
            <person name="Ngugi D.K."/>
            <person name="Stingl U."/>
        </authorList>
    </citation>
    <scope>NUCLEOTIDE SEQUENCE [LARGE SCALE GENOMIC DNA]</scope>
    <source>
        <strain evidence="3 6">DSM 7471</strain>
    </source>
</reference>
<dbReference type="SUPFAM" id="SSF53756">
    <property type="entry name" value="UDP-Glycosyltransferase/glycogen phosphorylase"/>
    <property type="match status" value="1"/>
</dbReference>
<dbReference type="Proteomes" id="UP000193969">
    <property type="component" value="Unassembled WGS sequence"/>
</dbReference>
<dbReference type="EMBL" id="FXBN01000004">
    <property type="protein sequence ID" value="SMH44435.1"/>
    <property type="molecule type" value="Genomic_DNA"/>
</dbReference>
<proteinExistence type="predicted"/>
<dbReference type="OrthoDB" id="132546at2157"/>
<dbReference type="PANTHER" id="PTHR45947">
    <property type="entry name" value="SULFOQUINOVOSYL TRANSFERASE SQD2"/>
    <property type="match status" value="1"/>
</dbReference>
<protein>
    <submittedName>
        <fullName evidence="3">Glycosyltransferase family 1 protein</fullName>
    </submittedName>
    <submittedName>
        <fullName evidence="4">Glycosyltransferase involved in cell wall bisynthesis</fullName>
    </submittedName>
</protein>
<dbReference type="InterPro" id="IPR001296">
    <property type="entry name" value="Glyco_trans_1"/>
</dbReference>
<reference evidence="5" key="2">
    <citation type="submission" date="2017-04" db="EMBL/GenBank/DDBJ databases">
        <authorList>
            <person name="Varghese N."/>
            <person name="Submissions S."/>
        </authorList>
    </citation>
    <scope>NUCLEOTIDE SEQUENCE [LARGE SCALE GENOMIC DNA]</scope>
    <source>
        <strain evidence="5">FDF-1</strain>
    </source>
</reference>
<dbReference type="InterPro" id="IPR050194">
    <property type="entry name" value="Glycosyltransferase_grp1"/>
</dbReference>